<evidence type="ECO:0008006" key="3">
    <source>
        <dbReference type="Google" id="ProtNLM"/>
    </source>
</evidence>
<accession>A0A1G1X301</accession>
<name>A0A1G1X301_9BACT</name>
<dbReference type="AlphaFoldDB" id="A0A1G1X301"/>
<organism evidence="1 2">
    <name type="scientific">Candidatus Andersenbacteria bacterium RIFCSPHIGHO2_12_FULL_45_11</name>
    <dbReference type="NCBI Taxonomy" id="1797281"/>
    <lineage>
        <taxon>Bacteria</taxon>
        <taxon>Candidatus Anderseniibacteriota</taxon>
    </lineage>
</organism>
<dbReference type="InterPro" id="IPR024524">
    <property type="entry name" value="DUF3800"/>
</dbReference>
<dbReference type="Proteomes" id="UP000177528">
    <property type="component" value="Unassembled WGS sequence"/>
</dbReference>
<proteinExistence type="predicted"/>
<protein>
    <recommendedName>
        <fullName evidence="3">DUF3800 domain-containing protein</fullName>
    </recommendedName>
</protein>
<dbReference type="EMBL" id="MHHR01000014">
    <property type="protein sequence ID" value="OGY34392.1"/>
    <property type="molecule type" value="Genomic_DNA"/>
</dbReference>
<reference evidence="1 2" key="1">
    <citation type="journal article" date="2016" name="Nat. Commun.">
        <title>Thousands of microbial genomes shed light on interconnected biogeochemical processes in an aquifer system.</title>
        <authorList>
            <person name="Anantharaman K."/>
            <person name="Brown C.T."/>
            <person name="Hug L.A."/>
            <person name="Sharon I."/>
            <person name="Castelle C.J."/>
            <person name="Probst A.J."/>
            <person name="Thomas B.C."/>
            <person name="Singh A."/>
            <person name="Wilkins M.J."/>
            <person name="Karaoz U."/>
            <person name="Brodie E.L."/>
            <person name="Williams K.H."/>
            <person name="Hubbard S.S."/>
            <person name="Banfield J.F."/>
        </authorList>
    </citation>
    <scope>NUCLEOTIDE SEQUENCE [LARGE SCALE GENOMIC DNA]</scope>
</reference>
<evidence type="ECO:0000313" key="1">
    <source>
        <dbReference type="EMBL" id="OGY34392.1"/>
    </source>
</evidence>
<sequence>MATVFEYIDESGQDTSGVFFVVSMLILGTERDEVLKLLEAIESKSKKGNLKWRKADYRHRQSYIHMIIGLPQMVDKIFFENFPGRKDYLALTAQAAGDALRHVRPIRVVVYVDGLRKTQIPKFQRYLKPSVRGIKTEVRGVRKEENNAFIRLVDAMCGLIRDAHYGHEWSQKTLRLLKAKRILKGL</sequence>
<evidence type="ECO:0000313" key="2">
    <source>
        <dbReference type="Proteomes" id="UP000177528"/>
    </source>
</evidence>
<gene>
    <name evidence="1" type="ORF">A3D99_02670</name>
</gene>
<comment type="caution">
    <text evidence="1">The sequence shown here is derived from an EMBL/GenBank/DDBJ whole genome shotgun (WGS) entry which is preliminary data.</text>
</comment>
<dbReference type="Pfam" id="PF12686">
    <property type="entry name" value="DUF3800"/>
    <property type="match status" value="1"/>
</dbReference>